<comment type="caution">
    <text evidence="1">The sequence shown here is derived from an EMBL/GenBank/DDBJ whole genome shotgun (WGS) entry which is preliminary data.</text>
</comment>
<proteinExistence type="predicted"/>
<protein>
    <submittedName>
        <fullName evidence="1">CotH protein</fullName>
    </submittedName>
</protein>
<name>A0A2T6C1Z1_9FLAO</name>
<dbReference type="OrthoDB" id="9803752at2"/>
<dbReference type="RefSeq" id="WP_108114523.1">
    <property type="nucleotide sequence ID" value="NZ_QBKT01000003.1"/>
</dbReference>
<dbReference type="AlphaFoldDB" id="A0A2T6C1Z1"/>
<dbReference type="Pfam" id="PF08757">
    <property type="entry name" value="CotH"/>
    <property type="match status" value="1"/>
</dbReference>
<reference evidence="1 2" key="1">
    <citation type="submission" date="2018-04" db="EMBL/GenBank/DDBJ databases">
        <title>Genomic Encyclopedia of Archaeal and Bacterial Type Strains, Phase II (KMG-II): from individual species to whole genera.</title>
        <authorList>
            <person name="Goeker M."/>
        </authorList>
    </citation>
    <scope>NUCLEOTIDE SEQUENCE [LARGE SCALE GENOMIC DNA]</scope>
    <source>
        <strain evidence="1 2">DSM 25731</strain>
    </source>
</reference>
<organism evidence="1 2">
    <name type="scientific">Kordia periserrulae</name>
    <dbReference type="NCBI Taxonomy" id="701523"/>
    <lineage>
        <taxon>Bacteria</taxon>
        <taxon>Pseudomonadati</taxon>
        <taxon>Bacteroidota</taxon>
        <taxon>Flavobacteriia</taxon>
        <taxon>Flavobacteriales</taxon>
        <taxon>Flavobacteriaceae</taxon>
        <taxon>Kordia</taxon>
    </lineage>
</organism>
<dbReference type="InterPro" id="IPR014867">
    <property type="entry name" value="Spore_coat_CotH_CotH2/3/7"/>
</dbReference>
<gene>
    <name evidence="1" type="ORF">C8N46_103423</name>
</gene>
<dbReference type="EMBL" id="QBKT01000003">
    <property type="protein sequence ID" value="PTX62323.1"/>
    <property type="molecule type" value="Genomic_DNA"/>
</dbReference>
<evidence type="ECO:0000313" key="2">
    <source>
        <dbReference type="Proteomes" id="UP000244090"/>
    </source>
</evidence>
<evidence type="ECO:0000313" key="1">
    <source>
        <dbReference type="EMBL" id="PTX62323.1"/>
    </source>
</evidence>
<accession>A0A2T6C1Z1</accession>
<dbReference type="Proteomes" id="UP000244090">
    <property type="component" value="Unassembled WGS sequence"/>
</dbReference>
<keyword evidence="2" id="KW-1185">Reference proteome</keyword>
<sequence>MKRLLFYFLIASIGLQTSCKKDKEPIVLFKTTYSTTEDSLTVIDDENALLTVSLEDTDAFSKYTYTISDEGKTLYTNDTLQLAKEFAVDIKKLVKFKTFSNQDVDLNVTLLGDGTSKTITRDVDYIYDATSPIPYVVITVKNGDFPEDRTRLEADFKFYDVPMPNGWYSLSGEHQSASGTIHARGQGSMAFPKKSFSLNFGKDNPLSIMGMPDSHKWVMIANWVDTSQLCNKVAYDSYAEMGHYGAQSKHVQVFLNGEYWGLYTYGEKIERGKNHVNTPKKSDGGFIVKEVDNSPDFTTISGRTFQYEYPDSEDATDKQKAHIQETINAYEIKVKKGGNWEANVAEEAEIDYFIMTDVFANPDSYYNGKNVFYFLNQESKLEPVIWDFIWAFGTPYYVCYGNNPWCYIYSPVGAQYCRAETPCSSWVGTSIYSPDSELMYGNPKYRNKLGFNRFLLMEEYMKTAQNVNMFKDRYFEWRNGTNGKKAVLSDENILGRTEELIRILRSGEIYKKDSLRWSIDPDFQKKRFSPEDIRNKIKERLEFMDNAVKALKVQ</sequence>